<proteinExistence type="predicted"/>
<keyword evidence="2" id="KW-1185">Reference proteome</keyword>
<dbReference type="Proteomes" id="UP001172386">
    <property type="component" value="Unassembled WGS sequence"/>
</dbReference>
<comment type="caution">
    <text evidence="1">The sequence shown here is derived from an EMBL/GenBank/DDBJ whole genome shotgun (WGS) entry which is preliminary data.</text>
</comment>
<accession>A0ACC3AEU2</accession>
<evidence type="ECO:0000313" key="1">
    <source>
        <dbReference type="EMBL" id="KAJ9661021.1"/>
    </source>
</evidence>
<name>A0ACC3AEU2_9EURO</name>
<organism evidence="1 2">
    <name type="scientific">Neophaeococcomyces mojaviensis</name>
    <dbReference type="NCBI Taxonomy" id="3383035"/>
    <lineage>
        <taxon>Eukaryota</taxon>
        <taxon>Fungi</taxon>
        <taxon>Dikarya</taxon>
        <taxon>Ascomycota</taxon>
        <taxon>Pezizomycotina</taxon>
        <taxon>Eurotiomycetes</taxon>
        <taxon>Chaetothyriomycetidae</taxon>
        <taxon>Chaetothyriales</taxon>
        <taxon>Chaetothyriales incertae sedis</taxon>
        <taxon>Neophaeococcomyces</taxon>
    </lineage>
</organism>
<protein>
    <submittedName>
        <fullName evidence="1">Uncharacterized protein</fullName>
    </submittedName>
</protein>
<sequence>MAAAPPVKKACDACHRRKVRCSGGQPCKNCGQASLQCTYLAIPQKKGPKGSRAKVISEIRDTQQQQKQHSPQHAGKPPTPVRTPHDGEENPFDFNTSPISPTAHTRNLDLLSAQTVDSCINFFFNHLYPTMPIFSNQHLGALAVEYRNGPPEVYCLVLSLCAFIMVQPGMSFEGVPMPVNYDEDSIAARHRHAGALLKEVHRIRKDIDFIDNPTVHSVQISFFIFCSYFGLDKVNLSWYHLREASTLAHLLNMNEETLYKVGDLVENQHNRRFYWLLLVTERANAIQRHKPLSMLATIELPTVDRESAQASVLHGFVYLASLFRLIDDEFMSLWNKAKSECSTSYLAQLQTQLADVIPPVLECTENQAADVKITQHWLRCMVWQLSIANGYLSSSSPDLTMTFKYPIEIAKDLIRDIQSMSLQSMEVHGIGLIEKLFDMSCTLSDVIAFVPIEHTNGETQTPQDYLNQLLNLISRLRGGASRYVPLLMAKVAENVPNMQNPLTHMPHSLDAFMERSEDSCFGPQNQMQESSYGGAIRPPAFGDTTNHIPPQQPHPPQQDRLVFETYSPSATTHSEPAMTPPIFGMPGTPQGHSLGGIPTSVSQYFQPRSVPLSKSNATNDIWNGYHG</sequence>
<dbReference type="EMBL" id="JAPDRQ010000026">
    <property type="protein sequence ID" value="KAJ9661021.1"/>
    <property type="molecule type" value="Genomic_DNA"/>
</dbReference>
<gene>
    <name evidence="1" type="ORF">H2198_002180</name>
</gene>
<evidence type="ECO:0000313" key="2">
    <source>
        <dbReference type="Proteomes" id="UP001172386"/>
    </source>
</evidence>
<reference evidence="1" key="1">
    <citation type="submission" date="2022-10" db="EMBL/GenBank/DDBJ databases">
        <title>Culturing micro-colonial fungi from biological soil crusts in the Mojave desert and describing Neophaeococcomyces mojavensis, and introducing the new genera and species Taxawa tesnikishii.</title>
        <authorList>
            <person name="Kurbessoian T."/>
            <person name="Stajich J.E."/>
        </authorList>
    </citation>
    <scope>NUCLEOTIDE SEQUENCE</scope>
    <source>
        <strain evidence="1">JES_112</strain>
    </source>
</reference>